<sequence>MYFLHSIICYIVEWLSNFRIHQIFRFVHHRLPFRSHLCHCILYDSVGHFTAVSVYSAGWTTTCTAHCGVKGLFCNFFRLFCLDGRSRCKQLLRKTRLSNKVLNFRKNLLVRGVTNF</sequence>
<name>A0A8D8SWM5_9HEMI</name>
<protein>
    <submittedName>
        <fullName evidence="1">Uncharacterized protein</fullName>
    </submittedName>
</protein>
<accession>A0A8D8SWM5</accession>
<dbReference type="EMBL" id="HBUF01235992">
    <property type="protein sequence ID" value="CAG6675254.1"/>
    <property type="molecule type" value="Transcribed_RNA"/>
</dbReference>
<proteinExistence type="predicted"/>
<dbReference type="AlphaFoldDB" id="A0A8D8SWM5"/>
<reference evidence="1" key="1">
    <citation type="submission" date="2021-05" db="EMBL/GenBank/DDBJ databases">
        <authorList>
            <person name="Alioto T."/>
            <person name="Alioto T."/>
            <person name="Gomez Garrido J."/>
        </authorList>
    </citation>
    <scope>NUCLEOTIDE SEQUENCE</scope>
</reference>
<organism evidence="1">
    <name type="scientific">Cacopsylla melanoneura</name>
    <dbReference type="NCBI Taxonomy" id="428564"/>
    <lineage>
        <taxon>Eukaryota</taxon>
        <taxon>Metazoa</taxon>
        <taxon>Ecdysozoa</taxon>
        <taxon>Arthropoda</taxon>
        <taxon>Hexapoda</taxon>
        <taxon>Insecta</taxon>
        <taxon>Pterygota</taxon>
        <taxon>Neoptera</taxon>
        <taxon>Paraneoptera</taxon>
        <taxon>Hemiptera</taxon>
        <taxon>Sternorrhyncha</taxon>
        <taxon>Psylloidea</taxon>
        <taxon>Psyllidae</taxon>
        <taxon>Psyllinae</taxon>
        <taxon>Cacopsylla</taxon>
    </lineage>
</organism>
<evidence type="ECO:0000313" key="1">
    <source>
        <dbReference type="EMBL" id="CAG6675254.1"/>
    </source>
</evidence>